<keyword evidence="5" id="KW-1185">Reference proteome</keyword>
<dbReference type="SMART" id="SM00642">
    <property type="entry name" value="Aamy"/>
    <property type="match status" value="1"/>
</dbReference>
<dbReference type="PANTHER" id="PTHR10357">
    <property type="entry name" value="ALPHA-AMYLASE FAMILY MEMBER"/>
    <property type="match status" value="1"/>
</dbReference>
<gene>
    <name evidence="4" type="ORF">LKD70_13530</name>
</gene>
<dbReference type="PANTHER" id="PTHR10357:SF210">
    <property type="entry name" value="MALTODEXTRIN GLUCOSIDASE"/>
    <property type="match status" value="1"/>
</dbReference>
<dbReference type="InterPro" id="IPR017853">
    <property type="entry name" value="GH"/>
</dbReference>
<accession>A0ABS8FZD0</accession>
<dbReference type="Pfam" id="PF00128">
    <property type="entry name" value="Alpha-amylase"/>
    <property type="match status" value="1"/>
</dbReference>
<dbReference type="InterPro" id="IPR006047">
    <property type="entry name" value="GH13_cat_dom"/>
</dbReference>
<reference evidence="4 5" key="1">
    <citation type="submission" date="2021-10" db="EMBL/GenBank/DDBJ databases">
        <title>Anaerobic single-cell dispensing facilitates the cultivation of human gut bacteria.</title>
        <authorList>
            <person name="Afrizal A."/>
        </authorList>
    </citation>
    <scope>NUCLEOTIDE SEQUENCE [LARGE SCALE GENOMIC DNA]</scope>
    <source>
        <strain evidence="4 5">CLA-AA-H200</strain>
    </source>
</reference>
<evidence type="ECO:0000313" key="5">
    <source>
        <dbReference type="Proteomes" id="UP001198151"/>
    </source>
</evidence>
<evidence type="ECO:0000256" key="1">
    <source>
        <dbReference type="ARBA" id="ARBA00022801"/>
    </source>
</evidence>
<keyword evidence="2" id="KW-0326">Glycosidase</keyword>
<comment type="caution">
    <text evidence="4">The sequence shown here is derived from an EMBL/GenBank/DDBJ whole genome shotgun (WGS) entry which is preliminary data.</text>
</comment>
<evidence type="ECO:0000313" key="4">
    <source>
        <dbReference type="EMBL" id="MCC2255423.1"/>
    </source>
</evidence>
<dbReference type="Gene3D" id="2.60.40.1180">
    <property type="entry name" value="Golgi alpha-mannosidase II"/>
    <property type="match status" value="1"/>
</dbReference>
<dbReference type="EMBL" id="JAJEQX010000027">
    <property type="protein sequence ID" value="MCC2255423.1"/>
    <property type="molecule type" value="Genomic_DNA"/>
</dbReference>
<dbReference type="SUPFAM" id="SSF51011">
    <property type="entry name" value="Glycosyl hydrolase domain"/>
    <property type="match status" value="1"/>
</dbReference>
<name>A0ABS8FZD0_9FIRM</name>
<dbReference type="InterPro" id="IPR013780">
    <property type="entry name" value="Glyco_hydro_b"/>
</dbReference>
<dbReference type="RefSeq" id="WP_227708480.1">
    <property type="nucleotide sequence ID" value="NZ_JAJEQX010000027.1"/>
</dbReference>
<evidence type="ECO:0000259" key="3">
    <source>
        <dbReference type="SMART" id="SM00642"/>
    </source>
</evidence>
<sequence length="460" mass="52905">MWAYNETFYQIYPIGFCGAPVHNDGIEAHRILKIGEWAEYLQKLGIGSIILNPIFESDNHGYDTRDFTKIDCRLGTNEDFKEVCQRLHEHDVKIMLDGVFNHVGRGFWAFKDVQEKKWDSPYKDWFKINFDGNSCYNDGFWYAGWEGHYELVELNLQNPAVVDYLLDCVKMWIEEFGIDGLRLDVAYSLDHNFMKRLRSFCEELKPGFALIGEVLFGDYNLIVNDEMLHSCTNYECYKGIYSSFNSMNMFEIAHSLNRQYGPEQWCIYRGKHLMTFVDNHDVSRLATILTNKNHIPLAYGLLFGMPGIPCIYYGSEWGEEGAKAPDNDYALRPCFEEPKPNELTDFIRELIAVRRESDALCNGSYRNVVLTNHQLVFERRSDSERVLVAINASDQEYTGGSHELQGTFERTVLYQVGSAEGQKTSDSDSVNTAGKNEPEIVALQGQIAMPAYSVQYLKMV</sequence>
<feature type="domain" description="Glycosyl hydrolase family 13 catalytic" evidence="3">
    <location>
        <begin position="10"/>
        <end position="354"/>
    </location>
</feature>
<dbReference type="Proteomes" id="UP001198151">
    <property type="component" value="Unassembled WGS sequence"/>
</dbReference>
<keyword evidence="1" id="KW-0378">Hydrolase</keyword>
<dbReference type="Gene3D" id="3.20.20.80">
    <property type="entry name" value="Glycosidases"/>
    <property type="match status" value="1"/>
</dbReference>
<dbReference type="SUPFAM" id="SSF51445">
    <property type="entry name" value="(Trans)glycosidases"/>
    <property type="match status" value="1"/>
</dbReference>
<protein>
    <submittedName>
        <fullName evidence="4">Maltodextrin glucosidase</fullName>
    </submittedName>
</protein>
<organism evidence="4 5">
    <name type="scientific">Ruminococcus turbiniformis</name>
    <dbReference type="NCBI Taxonomy" id="2881258"/>
    <lineage>
        <taxon>Bacteria</taxon>
        <taxon>Bacillati</taxon>
        <taxon>Bacillota</taxon>
        <taxon>Clostridia</taxon>
        <taxon>Eubacteriales</taxon>
        <taxon>Oscillospiraceae</taxon>
        <taxon>Ruminococcus</taxon>
    </lineage>
</organism>
<dbReference type="CDD" id="cd11353">
    <property type="entry name" value="AmyAc_euk_bac_CMD_like"/>
    <property type="match status" value="1"/>
</dbReference>
<evidence type="ECO:0000256" key="2">
    <source>
        <dbReference type="ARBA" id="ARBA00023295"/>
    </source>
</evidence>
<proteinExistence type="predicted"/>